<evidence type="ECO:0000313" key="8">
    <source>
        <dbReference type="EMBL" id="EEH57328.1"/>
    </source>
</evidence>
<evidence type="ECO:0000256" key="5">
    <source>
        <dbReference type="ARBA" id="ARBA00023136"/>
    </source>
</evidence>
<comment type="subcellular location">
    <subcellularLocation>
        <location evidence="1">Membrane</location>
        <topology evidence="1">Multi-pass membrane protein</topology>
    </subcellularLocation>
</comment>
<dbReference type="PANTHER" id="PTHR21347:SF0">
    <property type="entry name" value="LIPID SCRAMBLASE CLPTM1L"/>
    <property type="match status" value="1"/>
</dbReference>
<protein>
    <submittedName>
        <fullName evidence="8">Cleft lip and palate transmembrane protein 1</fullName>
    </submittedName>
</protein>
<dbReference type="eggNOG" id="KOG2489">
    <property type="taxonomic scope" value="Eukaryota"/>
</dbReference>
<feature type="transmembrane region" description="Helical" evidence="7">
    <location>
        <begin position="381"/>
        <end position="400"/>
    </location>
</feature>
<keyword evidence="4 7" id="KW-1133">Transmembrane helix</keyword>
<feature type="region of interest" description="Disordered" evidence="6">
    <location>
        <begin position="232"/>
        <end position="259"/>
    </location>
</feature>
<dbReference type="OrthoDB" id="378564at2759"/>
<name>C1MTJ3_MICPC</name>
<dbReference type="GeneID" id="9683939"/>
<reference evidence="8 9" key="1">
    <citation type="journal article" date="2009" name="Science">
        <title>Green evolution and dynamic adaptations revealed by genomes of the marine picoeukaryotes Micromonas.</title>
        <authorList>
            <person name="Worden A.Z."/>
            <person name="Lee J.H."/>
            <person name="Mock T."/>
            <person name="Rouze P."/>
            <person name="Simmons M.P."/>
            <person name="Aerts A.L."/>
            <person name="Allen A.E."/>
            <person name="Cuvelier M.L."/>
            <person name="Derelle E."/>
            <person name="Everett M.V."/>
            <person name="Foulon E."/>
            <person name="Grimwood J."/>
            <person name="Gundlach H."/>
            <person name="Henrissat B."/>
            <person name="Napoli C."/>
            <person name="McDonald S.M."/>
            <person name="Parker M.S."/>
            <person name="Rombauts S."/>
            <person name="Salamov A."/>
            <person name="Von Dassow P."/>
            <person name="Badger J.H."/>
            <person name="Coutinho P.M."/>
            <person name="Demir E."/>
            <person name="Dubchak I."/>
            <person name="Gentemann C."/>
            <person name="Eikrem W."/>
            <person name="Gready J.E."/>
            <person name="John U."/>
            <person name="Lanier W."/>
            <person name="Lindquist E.A."/>
            <person name="Lucas S."/>
            <person name="Mayer K.F."/>
            <person name="Moreau H."/>
            <person name="Not F."/>
            <person name="Otillar R."/>
            <person name="Panaud O."/>
            <person name="Pangilinan J."/>
            <person name="Paulsen I."/>
            <person name="Piegu B."/>
            <person name="Poliakov A."/>
            <person name="Robbens S."/>
            <person name="Schmutz J."/>
            <person name="Toulza E."/>
            <person name="Wyss T."/>
            <person name="Zelensky A."/>
            <person name="Zhou K."/>
            <person name="Armbrust E.V."/>
            <person name="Bhattacharya D."/>
            <person name="Goodenough U.W."/>
            <person name="Van de Peer Y."/>
            <person name="Grigoriev I.V."/>
        </authorList>
    </citation>
    <scope>NUCLEOTIDE SEQUENCE [LARGE SCALE GENOMIC DNA]</scope>
    <source>
        <strain evidence="8 9">CCMP1545</strain>
    </source>
</reference>
<evidence type="ECO:0000256" key="7">
    <source>
        <dbReference type="SAM" id="Phobius"/>
    </source>
</evidence>
<evidence type="ECO:0000256" key="2">
    <source>
        <dbReference type="ARBA" id="ARBA00009310"/>
    </source>
</evidence>
<dbReference type="Pfam" id="PF05602">
    <property type="entry name" value="CLPTM1"/>
    <property type="match status" value="1"/>
</dbReference>
<evidence type="ECO:0000313" key="9">
    <source>
        <dbReference type="Proteomes" id="UP000001876"/>
    </source>
</evidence>
<dbReference type="OMA" id="IAMPTIH"/>
<keyword evidence="5 7" id="KW-0472">Membrane</keyword>
<evidence type="ECO:0000256" key="3">
    <source>
        <dbReference type="ARBA" id="ARBA00022692"/>
    </source>
</evidence>
<keyword evidence="3 7" id="KW-0812">Transmembrane</keyword>
<dbReference type="KEGG" id="mpp:MICPUCDRAFT_58093"/>
<feature type="region of interest" description="Disordered" evidence="6">
    <location>
        <begin position="175"/>
        <end position="209"/>
    </location>
</feature>
<accession>C1MTJ3</accession>
<dbReference type="InterPro" id="IPR008429">
    <property type="entry name" value="CLPTM1"/>
</dbReference>
<sequence>MASFLTAGRVVHALIALYFAVLAKHLHVLFFPAPCPEDAPRSSCVEPTIGANETYDLYVYASPHSTWKSKAFMRDVHAPRVVDAEGNVARVAANEEEDGDGEGEGGGSGAGAEDEDGGDPVAILVGKRLGARVEDAVRVNVTLPAKAFGTRANGTMYAHVMMYPDQGRTFARKRKKGESDADFAVAEAARERENERKRRRRAPTGGPLSVATASLTKHLVYDRADGAMLLGGGGGGGGGAKTEESTTTTKPTPRTPTTHLRPRLTIFTLKSPRAFPVDQIPGDMNLEFTQSPQYRGYAAAYRQPMQVDDVTIPRREYVPLDANASRADPTMTVTMHPCRVGVYRLWRQVAAATETMITSFGMTRGDVDEVIEMFTATDWKYMMMMFLVSALHSWFAFLAFKSDVGFWKQKSNLEGLSVRSQWSSFVCTLIIFLNLADTGQASTIILVEMGVGVAIEAWKVSKFLARDGTLHRLFGVGDPPAPKTQMQKDVESYDKRAMFVLSLTLYPVVAAYGAYSLLNHPQRSWRSWALRTLANGVYMFGFIAMTPQLYVNYRLKSVAHLPWKAFTYKAFNTFIDDVFAFAIAMPTIHRLACLRDDVVFFVYLYQRWLYPVDKKRVNEFGRAYEKDENDEEKKEEEGDVAETKKDK</sequence>
<dbReference type="GO" id="GO:0016020">
    <property type="term" value="C:membrane"/>
    <property type="evidence" value="ECO:0007669"/>
    <property type="project" value="UniProtKB-SubCell"/>
</dbReference>
<keyword evidence="9" id="KW-1185">Reference proteome</keyword>
<dbReference type="RefSeq" id="XP_003058873.1">
    <property type="nucleotide sequence ID" value="XM_003058827.1"/>
</dbReference>
<dbReference type="Proteomes" id="UP000001876">
    <property type="component" value="Unassembled WGS sequence"/>
</dbReference>
<dbReference type="EMBL" id="GG663739">
    <property type="protein sequence ID" value="EEH57328.1"/>
    <property type="molecule type" value="Genomic_DNA"/>
</dbReference>
<dbReference type="AlphaFoldDB" id="C1MTJ3"/>
<feature type="region of interest" description="Disordered" evidence="6">
    <location>
        <begin position="624"/>
        <end position="647"/>
    </location>
</feature>
<comment type="similarity">
    <text evidence="2">Belongs to the CLPTM1 family.</text>
</comment>
<feature type="compositionally biased region" description="Low complexity" evidence="6">
    <location>
        <begin position="245"/>
        <end position="258"/>
    </location>
</feature>
<proteinExistence type="inferred from homology"/>
<gene>
    <name evidence="8" type="ORF">MICPUCDRAFT_58093</name>
</gene>
<dbReference type="GO" id="GO:0012505">
    <property type="term" value="C:endomembrane system"/>
    <property type="evidence" value="ECO:0007669"/>
    <property type="project" value="TreeGrafter"/>
</dbReference>
<feature type="compositionally biased region" description="Acidic residues" evidence="6">
    <location>
        <begin position="94"/>
        <end position="103"/>
    </location>
</feature>
<feature type="region of interest" description="Disordered" evidence="6">
    <location>
        <begin position="93"/>
        <end position="120"/>
    </location>
</feature>
<evidence type="ECO:0000256" key="6">
    <source>
        <dbReference type="SAM" id="MobiDB-lite"/>
    </source>
</evidence>
<organism evidence="9">
    <name type="scientific">Micromonas pusilla (strain CCMP1545)</name>
    <name type="common">Picoplanktonic green alga</name>
    <dbReference type="NCBI Taxonomy" id="564608"/>
    <lineage>
        <taxon>Eukaryota</taxon>
        <taxon>Viridiplantae</taxon>
        <taxon>Chlorophyta</taxon>
        <taxon>Mamiellophyceae</taxon>
        <taxon>Mamiellales</taxon>
        <taxon>Mamiellaceae</taxon>
        <taxon>Micromonas</taxon>
    </lineage>
</organism>
<dbReference type="PANTHER" id="PTHR21347">
    <property type="entry name" value="CLEFT LIP AND PALATE ASSOCIATED TRANSMEMBRANE PROTEIN-RELATED"/>
    <property type="match status" value="1"/>
</dbReference>
<evidence type="ECO:0000256" key="4">
    <source>
        <dbReference type="ARBA" id="ARBA00022989"/>
    </source>
</evidence>
<evidence type="ECO:0000256" key="1">
    <source>
        <dbReference type="ARBA" id="ARBA00004141"/>
    </source>
</evidence>
<feature type="transmembrane region" description="Helical" evidence="7">
    <location>
        <begin position="497"/>
        <end position="515"/>
    </location>
</feature>
<feature type="transmembrane region" description="Helical" evidence="7">
    <location>
        <begin position="535"/>
        <end position="553"/>
    </location>
</feature>